<evidence type="ECO:0000313" key="3">
    <source>
        <dbReference type="Proteomes" id="UP000004994"/>
    </source>
</evidence>
<reference evidence="2" key="2">
    <citation type="submission" date="2019-01" db="UniProtKB">
        <authorList>
            <consortium name="EnsemblPlants"/>
        </authorList>
    </citation>
    <scope>IDENTIFICATION</scope>
    <source>
        <strain evidence="2">cv. Heinz 1706</strain>
    </source>
</reference>
<dbReference type="Gramene" id="Solyc03g013320.1.1">
    <property type="protein sequence ID" value="Solyc03g013320.1.1.1"/>
    <property type="gene ID" value="Solyc03g013320.1"/>
</dbReference>
<keyword evidence="1" id="KW-0472">Membrane</keyword>
<evidence type="ECO:0000256" key="1">
    <source>
        <dbReference type="SAM" id="Phobius"/>
    </source>
</evidence>
<dbReference type="EnsemblPlants" id="Solyc03g013320.1.1">
    <property type="protein sequence ID" value="Solyc03g013320.1.1.1"/>
    <property type="gene ID" value="Solyc03g013320.1"/>
</dbReference>
<dbReference type="AlphaFoldDB" id="A0A3Q7FGN7"/>
<keyword evidence="3" id="KW-1185">Reference proteome</keyword>
<keyword evidence="1" id="KW-0812">Transmembrane</keyword>
<dbReference type="PaxDb" id="4081-Solyc03g013320.1.1"/>
<keyword evidence="1" id="KW-1133">Transmembrane helix</keyword>
<organism evidence="2">
    <name type="scientific">Solanum lycopersicum</name>
    <name type="common">Tomato</name>
    <name type="synonym">Lycopersicon esculentum</name>
    <dbReference type="NCBI Taxonomy" id="4081"/>
    <lineage>
        <taxon>Eukaryota</taxon>
        <taxon>Viridiplantae</taxon>
        <taxon>Streptophyta</taxon>
        <taxon>Embryophyta</taxon>
        <taxon>Tracheophyta</taxon>
        <taxon>Spermatophyta</taxon>
        <taxon>Magnoliopsida</taxon>
        <taxon>eudicotyledons</taxon>
        <taxon>Gunneridae</taxon>
        <taxon>Pentapetalae</taxon>
        <taxon>asterids</taxon>
        <taxon>lamiids</taxon>
        <taxon>Solanales</taxon>
        <taxon>Solanaceae</taxon>
        <taxon>Solanoideae</taxon>
        <taxon>Solaneae</taxon>
        <taxon>Solanum</taxon>
        <taxon>Solanum subgen. Lycopersicon</taxon>
    </lineage>
</organism>
<proteinExistence type="predicted"/>
<evidence type="ECO:0000313" key="2">
    <source>
        <dbReference type="EnsemblPlants" id="Solyc03g013320.1.1.1"/>
    </source>
</evidence>
<dbReference type="Proteomes" id="UP000004994">
    <property type="component" value="Chromosome 3"/>
</dbReference>
<feature type="transmembrane region" description="Helical" evidence="1">
    <location>
        <begin position="12"/>
        <end position="40"/>
    </location>
</feature>
<accession>A0A3Q7FGN7</accession>
<name>A0A3Q7FGN7_SOLLC</name>
<protein>
    <submittedName>
        <fullName evidence="2">Uncharacterized protein</fullName>
    </submittedName>
</protein>
<sequence>MNMIVFGNVCIFLHAAANFLFVFIFILKVWLVPSFAYLVFFRAMHSCLLESL</sequence>
<reference evidence="2" key="1">
    <citation type="journal article" date="2012" name="Nature">
        <title>The tomato genome sequence provides insights into fleshy fruit evolution.</title>
        <authorList>
            <consortium name="Tomato Genome Consortium"/>
        </authorList>
    </citation>
    <scope>NUCLEOTIDE SEQUENCE [LARGE SCALE GENOMIC DNA]</scope>
    <source>
        <strain evidence="2">cv. Heinz 1706</strain>
    </source>
</reference>
<dbReference type="InParanoid" id="A0A3Q7FGN7"/>